<accession>A0A1D6JJ99</accession>
<dbReference type="Pfam" id="PF08323">
    <property type="entry name" value="Glyco_transf_5"/>
    <property type="match status" value="1"/>
</dbReference>
<dbReference type="InterPro" id="IPR013534">
    <property type="entry name" value="Starch_synth_cat_dom"/>
</dbReference>
<dbReference type="UniPathway" id="UPA00152"/>
<dbReference type="OMA" id="PKFIDQN"/>
<reference evidence="7" key="1">
    <citation type="submission" date="2015-12" db="EMBL/GenBank/DDBJ databases">
        <title>Update maize B73 reference genome by single molecule sequencing technologies.</title>
        <authorList>
            <consortium name="Maize Genome Sequencing Project"/>
            <person name="Ware D."/>
        </authorList>
    </citation>
    <scope>NUCLEOTIDE SEQUENCE [LARGE SCALE GENOMIC DNA]</scope>
    <source>
        <tissue evidence="7">Seedling</tissue>
    </source>
</reference>
<evidence type="ECO:0000256" key="3">
    <source>
        <dbReference type="ARBA" id="ARBA00022679"/>
    </source>
</evidence>
<sequence>MLPFDSFLPSKPSTSDTATDHSSDSDFATTNSNEDTAILGMTGDGAFAISFADRFTASASAALFVEKRMVHGSKSMAVPEQGIPPNVVEDGEPFRHTSVNIDPSHTVSVPHGSVPEAPQSDSHVYSVDSNANGNLILAILDKLKEEREQQEGKYGEEDVDGSCISEEEDGDWDVDEPDEEDIIYPLSNDWHTAILPCYLKSMYKSNGIYKNAKVAFCIHNIAYQGRFARADFDLLNLPDSFLPSFDFIDGHVKPVLGRKINWMKTGIVESDLVLTVSPHYVKELTYGPDKGVELDGVLRTKPLEIGIVNGMDVYEWDPSTDKYTSVKYDATTVTEAKALNKERLQAEVGLPVDSSIPVIVFVGRLEEQKGSDILIAAIPEFVGENVQIIVLVCFNLEVISILSHDTVHNLIVAERKKIVLQGTGKKKMEEELMQLEVKYPNIARGIAKFNVPLAHMMFAGSDFIIVPSRFEPCGLIQLQGMRVSSSLCYSSDLSARKINISSHLFLSCYILIPVKQKVFPSVHHLEDLLTRLRRGVTGFHMGSFNVEGPAKKWEEVLLGLGVEGSQAGIDDAEEIAPLAKENVATP</sequence>
<dbReference type="SMR" id="A0A1D6JJ99"/>
<dbReference type="Gene3D" id="3.40.50.2000">
    <property type="entry name" value="Glycogen Phosphorylase B"/>
    <property type="match status" value="3"/>
</dbReference>
<proteinExistence type="predicted"/>
<evidence type="ECO:0000259" key="6">
    <source>
        <dbReference type="Pfam" id="PF08323"/>
    </source>
</evidence>
<feature type="region of interest" description="Disordered" evidence="5">
    <location>
        <begin position="151"/>
        <end position="176"/>
    </location>
</feature>
<dbReference type="GO" id="GO:0019252">
    <property type="term" value="P:starch biosynthetic process"/>
    <property type="evidence" value="ECO:0007669"/>
    <property type="project" value="UniProtKB-UniPathway"/>
</dbReference>
<dbReference type="STRING" id="4577.A0A1D6JJ99"/>
<dbReference type="PANTHER" id="PTHR45825">
    <property type="entry name" value="GRANULE-BOUND STARCH SYNTHASE 1, CHLOROPLASTIC/AMYLOPLASTIC"/>
    <property type="match status" value="1"/>
</dbReference>
<keyword evidence="2" id="KW-0328">Glycosyltransferase</keyword>
<evidence type="ECO:0000256" key="1">
    <source>
        <dbReference type="ARBA" id="ARBA00004727"/>
    </source>
</evidence>
<evidence type="ECO:0000256" key="2">
    <source>
        <dbReference type="ARBA" id="ARBA00022676"/>
    </source>
</evidence>
<comment type="pathway">
    <text evidence="1">Glycan biosynthesis; starch biosynthesis.</text>
</comment>
<dbReference type="SUPFAM" id="SSF53756">
    <property type="entry name" value="UDP-Glycosyltransferase/glycogen phosphorylase"/>
    <property type="match status" value="1"/>
</dbReference>
<evidence type="ECO:0000313" key="7">
    <source>
        <dbReference type="EMBL" id="ONL92428.1"/>
    </source>
</evidence>
<organism evidence="7">
    <name type="scientific">Zea mays</name>
    <name type="common">Maize</name>
    <dbReference type="NCBI Taxonomy" id="4577"/>
    <lineage>
        <taxon>Eukaryota</taxon>
        <taxon>Viridiplantae</taxon>
        <taxon>Streptophyta</taxon>
        <taxon>Embryophyta</taxon>
        <taxon>Tracheophyta</taxon>
        <taxon>Spermatophyta</taxon>
        <taxon>Magnoliopsida</taxon>
        <taxon>Liliopsida</taxon>
        <taxon>Poales</taxon>
        <taxon>Poaceae</taxon>
        <taxon>PACMAD clade</taxon>
        <taxon>Panicoideae</taxon>
        <taxon>Andropogonodae</taxon>
        <taxon>Andropogoneae</taxon>
        <taxon>Tripsacinae</taxon>
        <taxon>Zea</taxon>
    </lineage>
</organism>
<gene>
    <name evidence="7" type="ORF">ZEAMMB73_Zm00001d027242</name>
</gene>
<dbReference type="ExpressionAtlas" id="A0A1D6JJ99">
    <property type="expression patterns" value="baseline and differential"/>
</dbReference>
<evidence type="ECO:0000256" key="4">
    <source>
        <dbReference type="ARBA" id="ARBA00022922"/>
    </source>
</evidence>
<dbReference type="InParanoid" id="A0A1D6JJ99"/>
<dbReference type="PANTHER" id="PTHR45825:SF17">
    <property type="entry name" value="STARCH SYNTHASE, CHLOROPLASTIC_AMYLOPLASTIC"/>
    <property type="match status" value="1"/>
</dbReference>
<name>A0A1D6JJ99_MAIZE</name>
<dbReference type="IntAct" id="A0A1D6JJ99">
    <property type="interactions" value="3"/>
</dbReference>
<keyword evidence="3" id="KW-0808">Transferase</keyword>
<dbReference type="GO" id="GO:0016757">
    <property type="term" value="F:glycosyltransferase activity"/>
    <property type="evidence" value="ECO:0007669"/>
    <property type="project" value="UniProtKB-KW"/>
</dbReference>
<keyword evidence="4" id="KW-0750">Starch biosynthesis</keyword>
<evidence type="ECO:0000256" key="5">
    <source>
        <dbReference type="SAM" id="MobiDB-lite"/>
    </source>
</evidence>
<feature type="region of interest" description="Disordered" evidence="5">
    <location>
        <begin position="1"/>
        <end position="31"/>
    </location>
</feature>
<dbReference type="AlphaFoldDB" id="A0A1D6JJ99"/>
<feature type="compositionally biased region" description="Acidic residues" evidence="5">
    <location>
        <begin position="157"/>
        <end position="176"/>
    </location>
</feature>
<dbReference type="EMBL" id="CM007647">
    <property type="protein sequence ID" value="ONL92428.1"/>
    <property type="molecule type" value="Genomic_DNA"/>
</dbReference>
<protein>
    <submittedName>
        <fullName evidence="7">Granule-bound starch synthase 1 chloroplastic/amyloplastic</fullName>
    </submittedName>
</protein>
<feature type="domain" description="Starch synthase catalytic" evidence="6">
    <location>
        <begin position="181"/>
        <end position="299"/>
    </location>
</feature>